<evidence type="ECO:0000259" key="5">
    <source>
        <dbReference type="SMART" id="SM01086"/>
    </source>
</evidence>
<dbReference type="InterPro" id="IPR027417">
    <property type="entry name" value="P-loop_NTPase"/>
</dbReference>
<evidence type="ECO:0000313" key="7">
    <source>
        <dbReference type="Proteomes" id="UP000029736"/>
    </source>
</evidence>
<dbReference type="SUPFAM" id="SSF52540">
    <property type="entry name" value="P-loop containing nucleoside triphosphate hydrolases"/>
    <property type="match status" value="2"/>
</dbReference>
<organism evidence="6 7">
    <name type="scientific">Phaeodactylibacter xiamenensis</name>
    <dbReference type="NCBI Taxonomy" id="1524460"/>
    <lineage>
        <taxon>Bacteria</taxon>
        <taxon>Pseudomonadati</taxon>
        <taxon>Bacteroidota</taxon>
        <taxon>Saprospiria</taxon>
        <taxon>Saprospirales</taxon>
        <taxon>Haliscomenobacteraceae</taxon>
        <taxon>Phaeodactylibacter</taxon>
    </lineage>
</organism>
<evidence type="ECO:0000256" key="2">
    <source>
        <dbReference type="ARBA" id="ARBA00022840"/>
    </source>
</evidence>
<reference evidence="6 7" key="1">
    <citation type="journal article" date="2014" name="Int. J. Syst. Evol. Microbiol.">
        <title>Phaeodactylibacter xiamenensis gen. nov., sp. nov., a member of the family Saprospiraceae isolated from the marine alga Phaeodactylum tricornutum.</title>
        <authorList>
            <person name="Chen Z.Jr."/>
            <person name="Lei X."/>
            <person name="Lai Q."/>
            <person name="Li Y."/>
            <person name="Zhang B."/>
            <person name="Zhang J."/>
            <person name="Zhang H."/>
            <person name="Yang L."/>
            <person name="Zheng W."/>
            <person name="Tian Y."/>
            <person name="Yu Z."/>
            <person name="Xu H.Jr."/>
            <person name="Zheng T."/>
        </authorList>
    </citation>
    <scope>NUCLEOTIDE SEQUENCE [LARGE SCALE GENOMIC DNA]</scope>
    <source>
        <strain evidence="6 7">KD52</strain>
    </source>
</reference>
<dbReference type="Pfam" id="PF10431">
    <property type="entry name" value="ClpB_D2-small"/>
    <property type="match status" value="1"/>
</dbReference>
<dbReference type="STRING" id="1524460.IX84_20670"/>
<evidence type="ECO:0000256" key="3">
    <source>
        <dbReference type="ARBA" id="ARBA00023186"/>
    </source>
</evidence>
<dbReference type="Gene3D" id="1.10.8.60">
    <property type="match status" value="1"/>
</dbReference>
<dbReference type="GO" id="GO:0034605">
    <property type="term" value="P:cellular response to heat"/>
    <property type="evidence" value="ECO:0007669"/>
    <property type="project" value="TreeGrafter"/>
</dbReference>
<dbReference type="AlphaFoldDB" id="A0A098S2G9"/>
<dbReference type="InterPro" id="IPR003593">
    <property type="entry name" value="AAA+_ATPase"/>
</dbReference>
<protein>
    <recommendedName>
        <fullName evidence="8">AAA+ ATPase domain-containing protein</fullName>
    </recommendedName>
</protein>
<dbReference type="InterPro" id="IPR050130">
    <property type="entry name" value="ClpA_ClpB"/>
</dbReference>
<feature type="domain" description="AAA+ ATPase" evidence="4">
    <location>
        <begin position="497"/>
        <end position="649"/>
    </location>
</feature>
<dbReference type="OrthoDB" id="8857354at2"/>
<keyword evidence="7" id="KW-1185">Reference proteome</keyword>
<dbReference type="GO" id="GO:0005524">
    <property type="term" value="F:ATP binding"/>
    <property type="evidence" value="ECO:0007669"/>
    <property type="project" value="UniProtKB-KW"/>
</dbReference>
<dbReference type="Proteomes" id="UP000029736">
    <property type="component" value="Unassembled WGS sequence"/>
</dbReference>
<evidence type="ECO:0000256" key="1">
    <source>
        <dbReference type="ARBA" id="ARBA00022741"/>
    </source>
</evidence>
<evidence type="ECO:0008006" key="8">
    <source>
        <dbReference type="Google" id="ProtNLM"/>
    </source>
</evidence>
<keyword evidence="2" id="KW-0067">ATP-binding</keyword>
<feature type="domain" description="AAA+ ATPase" evidence="4">
    <location>
        <begin position="223"/>
        <end position="448"/>
    </location>
</feature>
<dbReference type="Pfam" id="PF07724">
    <property type="entry name" value="AAA_2"/>
    <property type="match status" value="1"/>
</dbReference>
<dbReference type="CDD" id="cd19499">
    <property type="entry name" value="RecA-like_ClpB_Hsp104-like"/>
    <property type="match status" value="1"/>
</dbReference>
<sequence>MEKIIYPLLYYPINEDTLLGQLVGTDIEAVDSSLAGLKKTLLSYLQKQYKKYDDYPPSEIQSPRLKMVELQVRPSYRSQGGVFPLPDTLKIRLPIVYGAVEDGHYECHIPTFRENFFYYEPKQFDALVQHASLTLLNQATPEKLYRLMRYPKPVLDHVELRVNYEREYFWGGWSHERTYEVLNRLAEPYPPTKSQQRSLSVFPDAAWEREEAVAQAMDKIAGTRSNVLIVGRSGTGKSAVLTAALKRISNQSRKQQLGYTFWRIMPQRITASAKYLGDWEETVETLVEELSMANGIIWVEQMVQLLQTGGEGPEDSVAAFLMNFLQQGKLHMVGEATPQELESMRRLLPGFAEAFQVIEIGELTEQQVSKVMNELANYAAQNLKVDILPEARELVYRLLLRYHPYASFPGKAVSFLGQSLNEARSRQERQIGKTEVIRNFIQQTGLPELFLRDELPLDQKALKSHFEARIIGQPQAVDALTRVVKIFKAGLNNPHRPIASFLFAGPTGVGKTASVKALSEYFFGKGQRQSPLIRIDMSEFQHPEQLTRLIGAGRQPGQLVKEVRERPFSVLLLDEVEKADLSIFDALLGLLDEGVLVDAYGRETNFRNTIVIMTSNLGASNRSVPGFGDKYPDAAAYRSAVERHFRPEFVNRIDELVVFESLKAKDILKITEKELEGLKGREGFQKTGLEVQFEPALVHYLARIGFDERYGARPLQRALEDHVVMPVARWMLKHPVDRPGRLIIGWSDRQQLTLNYLPKK</sequence>
<dbReference type="EMBL" id="JPOS01000077">
    <property type="protein sequence ID" value="KGE86569.1"/>
    <property type="molecule type" value="Genomic_DNA"/>
</dbReference>
<dbReference type="InterPro" id="IPR001270">
    <property type="entry name" value="ClpA/B"/>
</dbReference>
<comment type="caution">
    <text evidence="6">The sequence shown here is derived from an EMBL/GenBank/DDBJ whole genome shotgun (WGS) entry which is preliminary data.</text>
</comment>
<dbReference type="PANTHER" id="PTHR11638">
    <property type="entry name" value="ATP-DEPENDENT CLP PROTEASE"/>
    <property type="match status" value="1"/>
</dbReference>
<evidence type="ECO:0000259" key="4">
    <source>
        <dbReference type="SMART" id="SM00382"/>
    </source>
</evidence>
<dbReference type="GO" id="GO:0016887">
    <property type="term" value="F:ATP hydrolysis activity"/>
    <property type="evidence" value="ECO:0007669"/>
    <property type="project" value="InterPro"/>
</dbReference>
<dbReference type="InterPro" id="IPR003959">
    <property type="entry name" value="ATPase_AAA_core"/>
</dbReference>
<name>A0A098S2G9_9BACT</name>
<dbReference type="Gene3D" id="3.40.50.300">
    <property type="entry name" value="P-loop containing nucleotide triphosphate hydrolases"/>
    <property type="match status" value="2"/>
</dbReference>
<accession>A0A098S2G9</accession>
<dbReference type="PANTHER" id="PTHR11638:SF18">
    <property type="entry name" value="HEAT SHOCK PROTEIN 104"/>
    <property type="match status" value="1"/>
</dbReference>
<evidence type="ECO:0000313" key="6">
    <source>
        <dbReference type="EMBL" id="KGE86569.1"/>
    </source>
</evidence>
<dbReference type="RefSeq" id="WP_044224730.1">
    <property type="nucleotide sequence ID" value="NZ_JBKAGJ010000025.1"/>
</dbReference>
<gene>
    <name evidence="6" type="ORF">IX84_20670</name>
</gene>
<dbReference type="SMART" id="SM00382">
    <property type="entry name" value="AAA"/>
    <property type="match status" value="2"/>
</dbReference>
<feature type="domain" description="Clp ATPase C-terminal" evidence="5">
    <location>
        <begin position="662"/>
        <end position="754"/>
    </location>
</feature>
<dbReference type="InterPro" id="IPR019489">
    <property type="entry name" value="Clp_ATPase_C"/>
</dbReference>
<keyword evidence="1" id="KW-0547">Nucleotide-binding</keyword>
<proteinExistence type="predicted"/>
<dbReference type="SMART" id="SM01086">
    <property type="entry name" value="ClpB_D2-small"/>
    <property type="match status" value="1"/>
</dbReference>
<dbReference type="GO" id="GO:0005737">
    <property type="term" value="C:cytoplasm"/>
    <property type="evidence" value="ECO:0007669"/>
    <property type="project" value="TreeGrafter"/>
</dbReference>
<dbReference type="PRINTS" id="PR00300">
    <property type="entry name" value="CLPPROTEASEA"/>
</dbReference>
<keyword evidence="3" id="KW-0143">Chaperone</keyword>